<reference evidence="1 2" key="1">
    <citation type="submission" date="2021-06" db="EMBL/GenBank/DDBJ databases">
        <title>Caerostris darwini draft genome.</title>
        <authorList>
            <person name="Kono N."/>
            <person name="Arakawa K."/>
        </authorList>
    </citation>
    <scope>NUCLEOTIDE SEQUENCE [LARGE SCALE GENOMIC DNA]</scope>
</reference>
<gene>
    <name evidence="1" type="ORF">CDAR_226231</name>
</gene>
<evidence type="ECO:0000313" key="2">
    <source>
        <dbReference type="Proteomes" id="UP001054837"/>
    </source>
</evidence>
<dbReference type="EMBL" id="BPLQ01011521">
    <property type="protein sequence ID" value="GIY58630.1"/>
    <property type="molecule type" value="Genomic_DNA"/>
</dbReference>
<organism evidence="1 2">
    <name type="scientific">Caerostris darwini</name>
    <dbReference type="NCBI Taxonomy" id="1538125"/>
    <lineage>
        <taxon>Eukaryota</taxon>
        <taxon>Metazoa</taxon>
        <taxon>Ecdysozoa</taxon>
        <taxon>Arthropoda</taxon>
        <taxon>Chelicerata</taxon>
        <taxon>Arachnida</taxon>
        <taxon>Araneae</taxon>
        <taxon>Araneomorphae</taxon>
        <taxon>Entelegynae</taxon>
        <taxon>Araneoidea</taxon>
        <taxon>Araneidae</taxon>
        <taxon>Caerostris</taxon>
    </lineage>
</organism>
<dbReference type="Proteomes" id="UP001054837">
    <property type="component" value="Unassembled WGS sequence"/>
</dbReference>
<comment type="caution">
    <text evidence="1">The sequence shown here is derived from an EMBL/GenBank/DDBJ whole genome shotgun (WGS) entry which is preliminary data.</text>
</comment>
<dbReference type="AlphaFoldDB" id="A0AAV4ULB8"/>
<name>A0AAV4ULB8_9ARAC</name>
<accession>A0AAV4ULB8</accession>
<proteinExistence type="predicted"/>
<evidence type="ECO:0000313" key="1">
    <source>
        <dbReference type="EMBL" id="GIY58630.1"/>
    </source>
</evidence>
<keyword evidence="2" id="KW-1185">Reference proteome</keyword>
<protein>
    <submittedName>
        <fullName evidence="1">Uncharacterized protein</fullName>
    </submittedName>
</protein>
<sequence>MPDHLSHELLRRNGRNWDTKLYVTQLNHQDFYRPTTASSSTSTTPGKAELQQLSNSSNYLWRIHVSKTSESCIHKTVAEELNLVWHVHQKVKSKKARRMGSK</sequence>